<accession>A0A8J7GAF0</accession>
<gene>
    <name evidence="3" type="ORF">IW245_002952</name>
</gene>
<organism evidence="3 4">
    <name type="scientific">Longispora fulva</name>
    <dbReference type="NCBI Taxonomy" id="619741"/>
    <lineage>
        <taxon>Bacteria</taxon>
        <taxon>Bacillati</taxon>
        <taxon>Actinomycetota</taxon>
        <taxon>Actinomycetes</taxon>
        <taxon>Micromonosporales</taxon>
        <taxon>Micromonosporaceae</taxon>
        <taxon>Longispora</taxon>
    </lineage>
</organism>
<evidence type="ECO:0000256" key="1">
    <source>
        <dbReference type="SAM" id="MobiDB-lite"/>
    </source>
</evidence>
<reference evidence="3" key="1">
    <citation type="submission" date="2020-11" db="EMBL/GenBank/DDBJ databases">
        <title>Sequencing the genomes of 1000 actinobacteria strains.</title>
        <authorList>
            <person name="Klenk H.-P."/>
        </authorList>
    </citation>
    <scope>NUCLEOTIDE SEQUENCE</scope>
    <source>
        <strain evidence="3">DSM 45356</strain>
    </source>
</reference>
<comment type="caution">
    <text evidence="3">The sequence shown here is derived from an EMBL/GenBank/DDBJ whole genome shotgun (WGS) entry which is preliminary data.</text>
</comment>
<dbReference type="AlphaFoldDB" id="A0A8J7GAF0"/>
<keyword evidence="2" id="KW-0732">Signal</keyword>
<feature type="region of interest" description="Disordered" evidence="1">
    <location>
        <begin position="73"/>
        <end position="94"/>
    </location>
</feature>
<dbReference type="EMBL" id="JADOUF010000001">
    <property type="protein sequence ID" value="MBG6136758.1"/>
    <property type="molecule type" value="Genomic_DNA"/>
</dbReference>
<evidence type="ECO:0000313" key="3">
    <source>
        <dbReference type="EMBL" id="MBG6136758.1"/>
    </source>
</evidence>
<sequence length="262" mass="28544">MTKFRVTVCLPPTAPADVAAALAAAMAPFDMNLDVPGWNERGQWDWWTVSAGSDRLLVKTGHVGDARLVYAGIEPGTTPSPPPSDCDGGPRGLLDLDGTRDRAVSGARAEWEAECEDWRRAVADHPPARPWAWFEERHRADPVRYPLERARIDHQDQPLNQSLAHFSVTGRYPHLGIWALGSDPVAHFSRGGQHFLDAVAASAIATWAVLTVDGTWIDGDQSGPLDDIAVVPEAGNAHLRRVAAYIEALDDDVLVIQLLCHC</sequence>
<feature type="signal peptide" evidence="2">
    <location>
        <begin position="1"/>
        <end position="19"/>
    </location>
</feature>
<dbReference type="RefSeq" id="WP_197003691.1">
    <property type="nucleotide sequence ID" value="NZ_BONS01000016.1"/>
</dbReference>
<evidence type="ECO:0000313" key="4">
    <source>
        <dbReference type="Proteomes" id="UP000622552"/>
    </source>
</evidence>
<evidence type="ECO:0000256" key="2">
    <source>
        <dbReference type="SAM" id="SignalP"/>
    </source>
</evidence>
<feature type="chain" id="PRO_5038475333" evidence="2">
    <location>
        <begin position="20"/>
        <end position="262"/>
    </location>
</feature>
<protein>
    <submittedName>
        <fullName evidence="3">Uncharacterized protein</fullName>
    </submittedName>
</protein>
<dbReference type="Proteomes" id="UP000622552">
    <property type="component" value="Unassembled WGS sequence"/>
</dbReference>
<proteinExistence type="predicted"/>
<keyword evidence="4" id="KW-1185">Reference proteome</keyword>
<name>A0A8J7GAF0_9ACTN</name>